<name>A0A8T3DN60_9TELE</name>
<dbReference type="GO" id="GO:0005944">
    <property type="term" value="C:phosphatidylinositol 3-kinase complex, class IB"/>
    <property type="evidence" value="ECO:0007669"/>
    <property type="project" value="InterPro"/>
</dbReference>
<dbReference type="OrthoDB" id="8781591at2759"/>
<dbReference type="PANTHER" id="PTHR15593">
    <property type="entry name" value="PHOSPHATIDYLINOSITOL 3-KINASE REGULATORY SUBUNIT"/>
    <property type="match status" value="1"/>
</dbReference>
<sequence length="772" mass="86812">MASWDLSNNKQSMEDSGSGMSAAVESDIYRSLQAVLRELDCQHPASMYNKGMLRWTLHKKIQNHPSNSISLVKVVVKELERAERVDCKTYIIPLLHTLIYAIIQAAYIPDDLYKRVYDFCKRLLTLPQPYCSVGLSYARCMKAERSTPGALYQRMVLAEQSLKTDCYPLQERLFVFADPAVLSGALGDAVRGDVELVGPYRGPLAHMCSVVQHTLQAGLGEDCHGPMLAHVLKDIGQDIEPYFQEVVATVEQNFEEGGADRSQYTGRLRQIYSEIFSAANQDLLSRGSLCDTPLPNPEISFHLWREEEELWRELAKFVRSSSSERCTLFQDDFEMADFPTDLSPEMPRHSIMSTDSGIERDLPASELPGAGVEPPAGGGEQEQARLTRRGCIKMKPSVTDSMALIQDSLEELGASGTLQRKAGNSSTPFPKQQRHFTARIVVMGDDRVLGRLAKAYYSLSRESKPIGSIYRKREARRLFLTMKLNLQMYYIPVSDEPTITSPVKENISPVKTTRCALASYLGRVDPWYECNINSLGCMIPKMAKMQSSSSRPSESSSFLTDVITYYTRTGLQPVYFTIYFVKISFSNLTKDPVEDVFVSHLDIDFPEFRLLTATLKEASIRQKKNMAEICGAVVSINYRKASLSNREVDKGISRRTTGVQINAIPSNETEDFDCLTVSFNEKNKLGTEPKIRTCNIKIRTLENRTFTLCLDKDSRRMFKDVQSVEISPCLDPGYCIQKTMKSKFSLQEDTGLSKYISKGLPLPINTFAGIIH</sequence>
<reference evidence="2" key="1">
    <citation type="submission" date="2021-01" db="EMBL/GenBank/DDBJ databases">
        <authorList>
            <person name="Zahm M."/>
            <person name="Roques C."/>
            <person name="Cabau C."/>
            <person name="Klopp C."/>
            <person name="Donnadieu C."/>
            <person name="Jouanno E."/>
            <person name="Lampietro C."/>
            <person name="Louis A."/>
            <person name="Herpin A."/>
            <person name="Echchiki A."/>
            <person name="Berthelot C."/>
            <person name="Parey E."/>
            <person name="Roest-Crollius H."/>
            <person name="Braasch I."/>
            <person name="Postlethwait J."/>
            <person name="Bobe J."/>
            <person name="Montfort J."/>
            <person name="Bouchez O."/>
            <person name="Begum T."/>
            <person name="Mejri S."/>
            <person name="Adams A."/>
            <person name="Chen W.-J."/>
            <person name="Guiguen Y."/>
        </authorList>
    </citation>
    <scope>NUCLEOTIDE SEQUENCE</scope>
    <source>
        <tissue evidence="2">Blood</tissue>
    </source>
</reference>
<comment type="caution">
    <text evidence="2">The sequence shown here is derived from an EMBL/GenBank/DDBJ whole genome shotgun (WGS) entry which is preliminary data.</text>
</comment>
<feature type="region of interest" description="Disordered" evidence="1">
    <location>
        <begin position="359"/>
        <end position="385"/>
    </location>
</feature>
<evidence type="ECO:0000313" key="3">
    <source>
        <dbReference type="Proteomes" id="UP000829720"/>
    </source>
</evidence>
<dbReference type="InterPro" id="IPR019522">
    <property type="entry name" value="PIK3R5/6"/>
</dbReference>
<dbReference type="AlphaFoldDB" id="A0A8T3DN60"/>
<dbReference type="GO" id="GO:0046935">
    <property type="term" value="F:1-phosphatidylinositol-3-kinase regulator activity"/>
    <property type="evidence" value="ECO:0007669"/>
    <property type="project" value="InterPro"/>
</dbReference>
<dbReference type="GO" id="GO:0007186">
    <property type="term" value="P:G protein-coupled receptor signaling pathway"/>
    <property type="evidence" value="ECO:0007669"/>
    <property type="project" value="TreeGrafter"/>
</dbReference>
<keyword evidence="3" id="KW-1185">Reference proteome</keyword>
<protein>
    <recommendedName>
        <fullName evidence="4">Phosphoinositide 3-kinase regulatory subunit 6</fullName>
    </recommendedName>
</protein>
<dbReference type="PANTHER" id="PTHR15593:SF1">
    <property type="entry name" value="PHOSPHOINOSITIDE 3-KINASE REGULATORY SUBUNIT 6"/>
    <property type="match status" value="1"/>
</dbReference>
<evidence type="ECO:0000313" key="2">
    <source>
        <dbReference type="EMBL" id="KAI1896797.1"/>
    </source>
</evidence>
<dbReference type="Proteomes" id="UP000829720">
    <property type="component" value="Unassembled WGS sequence"/>
</dbReference>
<accession>A0A8T3DN60</accession>
<evidence type="ECO:0000256" key="1">
    <source>
        <dbReference type="SAM" id="MobiDB-lite"/>
    </source>
</evidence>
<proteinExistence type="predicted"/>
<organism evidence="2 3">
    <name type="scientific">Albula goreensis</name>
    <dbReference type="NCBI Taxonomy" id="1534307"/>
    <lineage>
        <taxon>Eukaryota</taxon>
        <taxon>Metazoa</taxon>
        <taxon>Chordata</taxon>
        <taxon>Craniata</taxon>
        <taxon>Vertebrata</taxon>
        <taxon>Euteleostomi</taxon>
        <taxon>Actinopterygii</taxon>
        <taxon>Neopterygii</taxon>
        <taxon>Teleostei</taxon>
        <taxon>Albuliformes</taxon>
        <taxon>Albulidae</taxon>
        <taxon>Albula</taxon>
    </lineage>
</organism>
<gene>
    <name evidence="2" type="ORF">AGOR_G00098510</name>
</gene>
<evidence type="ECO:0008006" key="4">
    <source>
        <dbReference type="Google" id="ProtNLM"/>
    </source>
</evidence>
<dbReference type="EMBL" id="JAERUA010000008">
    <property type="protein sequence ID" value="KAI1896797.1"/>
    <property type="molecule type" value="Genomic_DNA"/>
</dbReference>
<dbReference type="Pfam" id="PF10486">
    <property type="entry name" value="PI3K_1B_p101"/>
    <property type="match status" value="2"/>
</dbReference>